<keyword evidence="3" id="KW-1185">Reference proteome</keyword>
<organism evidence="2 3">
    <name type="scientific">Tritrichomonas musculus</name>
    <dbReference type="NCBI Taxonomy" id="1915356"/>
    <lineage>
        <taxon>Eukaryota</taxon>
        <taxon>Metamonada</taxon>
        <taxon>Parabasalia</taxon>
        <taxon>Tritrichomonadida</taxon>
        <taxon>Tritrichomonadidae</taxon>
        <taxon>Tritrichomonas</taxon>
    </lineage>
</organism>
<gene>
    <name evidence="2" type="ORF">M9Y10_009464</name>
</gene>
<feature type="compositionally biased region" description="Polar residues" evidence="1">
    <location>
        <begin position="79"/>
        <end position="91"/>
    </location>
</feature>
<comment type="caution">
    <text evidence="2">The sequence shown here is derived from an EMBL/GenBank/DDBJ whole genome shotgun (WGS) entry which is preliminary data.</text>
</comment>
<dbReference type="EMBL" id="JAPFFF010000015">
    <property type="protein sequence ID" value="KAK8866500.1"/>
    <property type="molecule type" value="Genomic_DNA"/>
</dbReference>
<feature type="compositionally biased region" description="Basic and acidic residues" evidence="1">
    <location>
        <begin position="48"/>
        <end position="61"/>
    </location>
</feature>
<sequence length="133" mass="15516">MSITVESSVDRRIPNPFIEWDTVRGRGDFDAGYINEFVLCKNENGEIDEQKRKQFEEDRQHRLMRNQKTSSSSHKRSGQRLSNLKAIQSDDQIAKKARKTRVVRLSSQKQQSKISQIKSQNDITDMNNFSNKK</sequence>
<feature type="compositionally biased region" description="Low complexity" evidence="1">
    <location>
        <begin position="106"/>
        <end position="120"/>
    </location>
</feature>
<name>A0ABR2INK2_9EUKA</name>
<evidence type="ECO:0000313" key="3">
    <source>
        <dbReference type="Proteomes" id="UP001470230"/>
    </source>
</evidence>
<feature type="compositionally biased region" description="Polar residues" evidence="1">
    <location>
        <begin position="121"/>
        <end position="133"/>
    </location>
</feature>
<accession>A0ABR2INK2</accession>
<evidence type="ECO:0000256" key="1">
    <source>
        <dbReference type="SAM" id="MobiDB-lite"/>
    </source>
</evidence>
<proteinExistence type="predicted"/>
<feature type="region of interest" description="Disordered" evidence="1">
    <location>
        <begin position="48"/>
        <end position="133"/>
    </location>
</feature>
<evidence type="ECO:0000313" key="2">
    <source>
        <dbReference type="EMBL" id="KAK8866500.1"/>
    </source>
</evidence>
<dbReference type="Proteomes" id="UP001470230">
    <property type="component" value="Unassembled WGS sequence"/>
</dbReference>
<reference evidence="2 3" key="1">
    <citation type="submission" date="2024-04" db="EMBL/GenBank/DDBJ databases">
        <title>Tritrichomonas musculus Genome.</title>
        <authorList>
            <person name="Alves-Ferreira E."/>
            <person name="Grigg M."/>
            <person name="Lorenzi H."/>
            <person name="Galac M."/>
        </authorList>
    </citation>
    <scope>NUCLEOTIDE SEQUENCE [LARGE SCALE GENOMIC DNA]</scope>
    <source>
        <strain evidence="2 3">EAF2021</strain>
    </source>
</reference>
<protein>
    <submittedName>
        <fullName evidence="2">Uncharacterized protein</fullName>
    </submittedName>
</protein>